<dbReference type="GO" id="GO:0008236">
    <property type="term" value="F:serine-type peptidase activity"/>
    <property type="evidence" value="ECO:0007669"/>
    <property type="project" value="InterPro"/>
</dbReference>
<name>A0A939GG81_9BACT</name>
<evidence type="ECO:0000259" key="2">
    <source>
        <dbReference type="SMART" id="SM00245"/>
    </source>
</evidence>
<proteinExistence type="predicted"/>
<dbReference type="Gene3D" id="2.60.40.10">
    <property type="entry name" value="Immunoglobulins"/>
    <property type="match status" value="1"/>
</dbReference>
<dbReference type="Pfam" id="PF16561">
    <property type="entry name" value="AMPK1_CBM"/>
    <property type="match status" value="1"/>
</dbReference>
<dbReference type="PANTHER" id="PTHR11261:SF3">
    <property type="entry name" value="RETINOL-BINDING PROTEIN 3"/>
    <property type="match status" value="1"/>
</dbReference>
<accession>A0A939GG81</accession>
<evidence type="ECO:0000256" key="1">
    <source>
        <dbReference type="SAM" id="SignalP"/>
    </source>
</evidence>
<dbReference type="AlphaFoldDB" id="A0A939GG81"/>
<dbReference type="CDD" id="cd07563">
    <property type="entry name" value="Peptidase_S41_IRBP"/>
    <property type="match status" value="1"/>
</dbReference>
<feature type="chain" id="PRO_5037715971" description="Tail specific protease domain-containing protein" evidence="1">
    <location>
        <begin position="20"/>
        <end position="439"/>
    </location>
</feature>
<reference evidence="3" key="1">
    <citation type="submission" date="2021-03" db="EMBL/GenBank/DDBJ databases">
        <title>Fibrella sp. HMF5335 genome sequencing and assembly.</title>
        <authorList>
            <person name="Kang H."/>
            <person name="Kim H."/>
            <person name="Bae S."/>
            <person name="Joh K."/>
        </authorList>
    </citation>
    <scope>NUCLEOTIDE SEQUENCE</scope>
    <source>
        <strain evidence="3">HMF5335</strain>
    </source>
</reference>
<dbReference type="InterPro" id="IPR029045">
    <property type="entry name" value="ClpP/crotonase-like_dom_sf"/>
</dbReference>
<dbReference type="Gene3D" id="3.30.750.44">
    <property type="match status" value="1"/>
</dbReference>
<dbReference type="RefSeq" id="WP_207363429.1">
    <property type="nucleotide sequence ID" value="NZ_JAFMYV010000002.1"/>
</dbReference>
<feature type="signal peptide" evidence="1">
    <location>
        <begin position="1"/>
        <end position="19"/>
    </location>
</feature>
<dbReference type="SMART" id="SM00245">
    <property type="entry name" value="TSPc"/>
    <property type="match status" value="1"/>
</dbReference>
<dbReference type="InterPro" id="IPR005151">
    <property type="entry name" value="Tail-specific_protease"/>
</dbReference>
<dbReference type="Pfam" id="PF03572">
    <property type="entry name" value="Peptidase_S41"/>
    <property type="match status" value="1"/>
</dbReference>
<dbReference type="InterPro" id="IPR032640">
    <property type="entry name" value="AMPK1_CBM"/>
</dbReference>
<evidence type="ECO:0000313" key="3">
    <source>
        <dbReference type="EMBL" id="MBO0935868.1"/>
    </source>
</evidence>
<dbReference type="InterPro" id="IPR013783">
    <property type="entry name" value="Ig-like_fold"/>
</dbReference>
<dbReference type="Pfam" id="PF11918">
    <property type="entry name" value="Peptidase_S41_N"/>
    <property type="match status" value="1"/>
</dbReference>
<dbReference type="Proteomes" id="UP000664034">
    <property type="component" value="Unassembled WGS sequence"/>
</dbReference>
<evidence type="ECO:0000313" key="4">
    <source>
        <dbReference type="Proteomes" id="UP000664034"/>
    </source>
</evidence>
<dbReference type="CDD" id="cd02859">
    <property type="entry name" value="E_set_AMPKbeta_like_N"/>
    <property type="match status" value="1"/>
</dbReference>
<organism evidence="3 4">
    <name type="scientific">Fibrella rubiginis</name>
    <dbReference type="NCBI Taxonomy" id="2817060"/>
    <lineage>
        <taxon>Bacteria</taxon>
        <taxon>Pseudomonadati</taxon>
        <taxon>Bacteroidota</taxon>
        <taxon>Cytophagia</taxon>
        <taxon>Cytophagales</taxon>
        <taxon>Spirosomataceae</taxon>
        <taxon>Fibrella</taxon>
    </lineage>
</organism>
<dbReference type="Gene3D" id="3.90.226.10">
    <property type="entry name" value="2-enoyl-CoA Hydratase, Chain A, domain 1"/>
    <property type="match status" value="1"/>
</dbReference>
<keyword evidence="1" id="KW-0732">Signal</keyword>
<comment type="caution">
    <text evidence="3">The sequence shown here is derived from an EMBL/GenBank/DDBJ whole genome shotgun (WGS) entry which is preliminary data.</text>
</comment>
<keyword evidence="4" id="KW-1185">Reference proteome</keyword>
<dbReference type="PANTHER" id="PTHR11261">
    <property type="entry name" value="INTERPHOTORECEPTOR RETINOID-BINDING PROTEIN"/>
    <property type="match status" value="1"/>
</dbReference>
<protein>
    <recommendedName>
        <fullName evidence="2">Tail specific protease domain-containing protein</fullName>
    </recommendedName>
</protein>
<dbReference type="GO" id="GO:0006508">
    <property type="term" value="P:proteolysis"/>
    <property type="evidence" value="ECO:0007669"/>
    <property type="project" value="InterPro"/>
</dbReference>
<dbReference type="EMBL" id="JAFMYV010000002">
    <property type="protein sequence ID" value="MBO0935868.1"/>
    <property type="molecule type" value="Genomic_DNA"/>
</dbReference>
<sequence length="439" mass="48858">MNKLFFLVSVLLPALPVSAQTLTPTDRQQTIEATLTLLDREYVFPEVVGNIRQYIHSRLRTGYDTITNGQQLAGQLTRDLQTISHDKHLRVSYFDRGVPAEELWNKNPSPAQQARQRTFLRQWMLRENFGILNLSVLKGNLGYISFKVLAPPEFAGPSYMAAMNYLAQTDALIIDLRQCNGALSEHAIPLLCSYFFAQPTHLNDLYWRDGNKTIQSWTYAQVQGQHYGNKPIYVLTSSATFSGAEELAYDLKNLKRATLVGDTTGGGANGGGTLPINAHFAAFVPAGRAINPITKTNWENIGVAPDTLVAASRALYVAQRMALRNKLTDKSLDTNERDHLTRLVAELDRNAPHFVKHTFTLGGHARATSVQVAGSFNGWSTRATRLFRRGNEWIGEAEVEPGKVTYKFIVDGQWIIDPANPHTEGEGQFTNSVLAIAER</sequence>
<feature type="domain" description="Tail specific protease" evidence="2">
    <location>
        <begin position="114"/>
        <end position="310"/>
    </location>
</feature>
<dbReference type="SUPFAM" id="SSF81296">
    <property type="entry name" value="E set domains"/>
    <property type="match status" value="1"/>
</dbReference>
<gene>
    <name evidence="3" type="ORF">J2I47_04845</name>
</gene>
<dbReference type="SUPFAM" id="SSF52096">
    <property type="entry name" value="ClpP/crotonase"/>
    <property type="match status" value="1"/>
</dbReference>
<dbReference type="InterPro" id="IPR014756">
    <property type="entry name" value="Ig_E-set"/>
</dbReference>